<reference evidence="2" key="1">
    <citation type="journal article" date="2022" name="Mol. Ecol. Resour.">
        <title>The genomes of chicory, endive, great burdock and yacon provide insights into Asteraceae palaeo-polyploidization history and plant inulin production.</title>
        <authorList>
            <person name="Fan W."/>
            <person name="Wang S."/>
            <person name="Wang H."/>
            <person name="Wang A."/>
            <person name="Jiang F."/>
            <person name="Liu H."/>
            <person name="Zhao H."/>
            <person name="Xu D."/>
            <person name="Zhang Y."/>
        </authorList>
    </citation>
    <scope>NUCLEOTIDE SEQUENCE [LARGE SCALE GENOMIC DNA]</scope>
    <source>
        <strain evidence="2">cv. Yunnan</strain>
    </source>
</reference>
<organism evidence="1 2">
    <name type="scientific">Smallanthus sonchifolius</name>
    <dbReference type="NCBI Taxonomy" id="185202"/>
    <lineage>
        <taxon>Eukaryota</taxon>
        <taxon>Viridiplantae</taxon>
        <taxon>Streptophyta</taxon>
        <taxon>Embryophyta</taxon>
        <taxon>Tracheophyta</taxon>
        <taxon>Spermatophyta</taxon>
        <taxon>Magnoliopsida</taxon>
        <taxon>eudicotyledons</taxon>
        <taxon>Gunneridae</taxon>
        <taxon>Pentapetalae</taxon>
        <taxon>asterids</taxon>
        <taxon>campanulids</taxon>
        <taxon>Asterales</taxon>
        <taxon>Asteraceae</taxon>
        <taxon>Asteroideae</taxon>
        <taxon>Heliantheae alliance</taxon>
        <taxon>Millerieae</taxon>
        <taxon>Smallanthus</taxon>
    </lineage>
</organism>
<dbReference type="EMBL" id="CM042043">
    <property type="protein sequence ID" value="KAI3695692.1"/>
    <property type="molecule type" value="Genomic_DNA"/>
</dbReference>
<gene>
    <name evidence="1" type="ORF">L1987_78691</name>
</gene>
<evidence type="ECO:0000313" key="1">
    <source>
        <dbReference type="EMBL" id="KAI3695692.1"/>
    </source>
</evidence>
<name>A0ACB8ZCG1_9ASTR</name>
<sequence length="149" mass="17251">MGTTIRRFGVRSVGNHTTPMIVITIKGRVTLRSKNLPSLQACGAKQSKELEERIFEEKPMEVLNMEAKEDVITNKQMTKDRAHHFEDHFSWKKQRSSNEDYVTKLSYRGRITSLDHLSTLGSYTPTLRAWSRKPHQISEKFDEVSEATR</sequence>
<reference evidence="1 2" key="2">
    <citation type="journal article" date="2022" name="Mol. Ecol. Resour.">
        <title>The genomes of chicory, endive, great burdock and yacon provide insights into Asteraceae paleo-polyploidization history and plant inulin production.</title>
        <authorList>
            <person name="Fan W."/>
            <person name="Wang S."/>
            <person name="Wang H."/>
            <person name="Wang A."/>
            <person name="Jiang F."/>
            <person name="Liu H."/>
            <person name="Zhao H."/>
            <person name="Xu D."/>
            <person name="Zhang Y."/>
        </authorList>
    </citation>
    <scope>NUCLEOTIDE SEQUENCE [LARGE SCALE GENOMIC DNA]</scope>
    <source>
        <strain evidence="2">cv. Yunnan</strain>
        <tissue evidence="1">Leaves</tissue>
    </source>
</reference>
<proteinExistence type="predicted"/>
<accession>A0ACB8ZCG1</accession>
<protein>
    <submittedName>
        <fullName evidence="1">Uncharacterized protein</fullName>
    </submittedName>
</protein>
<dbReference type="Proteomes" id="UP001056120">
    <property type="component" value="Linkage Group LG26"/>
</dbReference>
<comment type="caution">
    <text evidence="1">The sequence shown here is derived from an EMBL/GenBank/DDBJ whole genome shotgun (WGS) entry which is preliminary data.</text>
</comment>
<keyword evidence="2" id="KW-1185">Reference proteome</keyword>
<evidence type="ECO:0000313" key="2">
    <source>
        <dbReference type="Proteomes" id="UP001056120"/>
    </source>
</evidence>